<accession>A0A1H1I614</accession>
<dbReference type="InterPro" id="IPR040836">
    <property type="entry name" value="SAVED"/>
</dbReference>
<dbReference type="NCBIfam" id="NF033611">
    <property type="entry name" value="SAVED"/>
    <property type="match status" value="1"/>
</dbReference>
<protein>
    <recommendedName>
        <fullName evidence="1">SMODS-associated and fused to various effectors domain-containing protein</fullName>
    </recommendedName>
</protein>
<name>A0A1H1I614_9BURK</name>
<sequence>MKNFKWLEVDSLETGLDAAASATVYRKGDVSRWTERRDILTGFKRPKAQDRGRTGEISADTRKRVGAEAGWHCQFEGCGENLWLDANTDTLGNFSYFAHIIASSVDGPRGHAKLSGRLFDTAENVMLLCDKCHRLIDRVSPDEYSVDTLNGMRAANVEQVASLFRSLRFPSSYMIVVGGNILNQSVVFDQRRAEEAMRAAKLRPAGGKPFWFAYNGNEMGDGSSPHFWETQFDQWARMDIPALRARLTGATYGGAQAEVVSVFPLHLMSVLVLAGHLIGEARSVQVFQFERNSVGDNTQGDQWAWPKDAKRPDPSKYSVVVHREPTNGETEALLLVSLTDRVPRGELPAEFYEDGAWKMPVVEVVVPTPSRSVIGHPYDLELVGKAFDDALQSLQEKWRVSRIHCVPIAPTAACIRLGQKLQSRHQSRIAFYERARTTDGTRGQFKPTIEIASSYVKNVATDREVPLT</sequence>
<dbReference type="Proteomes" id="UP000183487">
    <property type="component" value="Unassembled WGS sequence"/>
</dbReference>
<evidence type="ECO:0000313" key="3">
    <source>
        <dbReference type="Proteomes" id="UP000183487"/>
    </source>
</evidence>
<dbReference type="Pfam" id="PF18145">
    <property type="entry name" value="SAVED"/>
    <property type="match status" value="1"/>
</dbReference>
<evidence type="ECO:0000259" key="1">
    <source>
        <dbReference type="Pfam" id="PF18145"/>
    </source>
</evidence>
<evidence type="ECO:0000313" key="2">
    <source>
        <dbReference type="EMBL" id="SDR32798.1"/>
    </source>
</evidence>
<keyword evidence="3" id="KW-1185">Reference proteome</keyword>
<proteinExistence type="predicted"/>
<organism evidence="2 3">
    <name type="scientific">Paraburkholderia fungorum</name>
    <dbReference type="NCBI Taxonomy" id="134537"/>
    <lineage>
        <taxon>Bacteria</taxon>
        <taxon>Pseudomonadati</taxon>
        <taxon>Pseudomonadota</taxon>
        <taxon>Betaproteobacteria</taxon>
        <taxon>Burkholderiales</taxon>
        <taxon>Burkholderiaceae</taxon>
        <taxon>Paraburkholderia</taxon>
    </lineage>
</organism>
<reference evidence="3" key="1">
    <citation type="submission" date="2016-10" db="EMBL/GenBank/DDBJ databases">
        <authorList>
            <person name="Varghese N."/>
        </authorList>
    </citation>
    <scope>NUCLEOTIDE SEQUENCE [LARGE SCALE GENOMIC DNA]</scope>
    <source>
        <strain evidence="3">GAS106B</strain>
    </source>
</reference>
<dbReference type="AlphaFoldDB" id="A0A1H1I614"/>
<gene>
    <name evidence="2" type="ORF">SAMN05443245_4677</name>
</gene>
<feature type="domain" description="SMODS-associated and fused to various effectors" evidence="1">
    <location>
        <begin position="246"/>
        <end position="451"/>
    </location>
</feature>
<dbReference type="EMBL" id="FNKP01000002">
    <property type="protein sequence ID" value="SDR32798.1"/>
    <property type="molecule type" value="Genomic_DNA"/>
</dbReference>